<keyword evidence="2 4" id="KW-0560">Oxidoreductase</keyword>
<accession>A0A4U8VXZ1</accession>
<sequence length="324" mass="33155">MQAIVMTGTGGPEVLVAREVPEPRPEAGEVLIRTEAIPVLYPETLLRSGVFPMAAELPAVFGFQAAGEVVEVGAGADRDLVGRRVVVETAGAGSYAEFVRASAESATPIPDGVSADDAAAAVMSGSVALALLKAARLTGTETVLVEAGATGVGSYLVQLAEQFGAARVIATAGDAAKRERARELGAADVVDHRDDDWTDTLHTRLGDATVDVVFDSIGGSSAARLLDVMTPGSGRMLSYGWLSGAPAQVSAGDLLPRGLTLAGCAGPAWLAGLAPHRADILDRVHALASAVETTLPLEDAAKAHELVESRAPLGKIILRPGGSR</sequence>
<dbReference type="AlphaFoldDB" id="A0A4U8VXZ1"/>
<dbReference type="InterPro" id="IPR013149">
    <property type="entry name" value="ADH-like_C"/>
</dbReference>
<dbReference type="Pfam" id="PF00107">
    <property type="entry name" value="ADH_zinc_N"/>
    <property type="match status" value="1"/>
</dbReference>
<proteinExistence type="predicted"/>
<dbReference type="EC" id="1.6.5.5" evidence="4"/>
<evidence type="ECO:0000313" key="5">
    <source>
        <dbReference type="Proteomes" id="UP000290439"/>
    </source>
</evidence>
<organism evidence="4 5">
    <name type="scientific">Nocardia cyriacigeorgica</name>
    <dbReference type="NCBI Taxonomy" id="135487"/>
    <lineage>
        <taxon>Bacteria</taxon>
        <taxon>Bacillati</taxon>
        <taxon>Actinomycetota</taxon>
        <taxon>Actinomycetes</taxon>
        <taxon>Mycobacteriales</taxon>
        <taxon>Nocardiaceae</taxon>
        <taxon>Nocardia</taxon>
    </lineage>
</organism>
<dbReference type="GO" id="GO:0070402">
    <property type="term" value="F:NADPH binding"/>
    <property type="evidence" value="ECO:0007669"/>
    <property type="project" value="TreeGrafter"/>
</dbReference>
<dbReference type="Gene3D" id="3.90.180.10">
    <property type="entry name" value="Medium-chain alcohol dehydrogenases, catalytic domain"/>
    <property type="match status" value="1"/>
</dbReference>
<dbReference type="SMART" id="SM00829">
    <property type="entry name" value="PKS_ER"/>
    <property type="match status" value="1"/>
</dbReference>
<protein>
    <submittedName>
        <fullName evidence="4">Quinone oxidoreductase 1</fullName>
        <ecNumber evidence="4">1.6.5.5</ecNumber>
    </submittedName>
</protein>
<evidence type="ECO:0000259" key="3">
    <source>
        <dbReference type="SMART" id="SM00829"/>
    </source>
</evidence>
<dbReference type="GO" id="GO:0003960">
    <property type="term" value="F:quinone reductase (NADPH) activity"/>
    <property type="evidence" value="ECO:0007669"/>
    <property type="project" value="UniProtKB-EC"/>
</dbReference>
<dbReference type="RefSeq" id="WP_228796464.1">
    <property type="nucleotide sequence ID" value="NZ_JADLPK010000002.1"/>
</dbReference>
<dbReference type="SUPFAM" id="SSF51735">
    <property type="entry name" value="NAD(P)-binding Rossmann-fold domains"/>
    <property type="match status" value="1"/>
</dbReference>
<dbReference type="InterPro" id="IPR013154">
    <property type="entry name" value="ADH-like_N"/>
</dbReference>
<evidence type="ECO:0000256" key="1">
    <source>
        <dbReference type="ARBA" id="ARBA00022857"/>
    </source>
</evidence>
<dbReference type="Pfam" id="PF08240">
    <property type="entry name" value="ADH_N"/>
    <property type="match status" value="1"/>
</dbReference>
<dbReference type="Proteomes" id="UP000290439">
    <property type="component" value="Chromosome"/>
</dbReference>
<dbReference type="InterPro" id="IPR036291">
    <property type="entry name" value="NAD(P)-bd_dom_sf"/>
</dbReference>
<dbReference type="InterPro" id="IPR011032">
    <property type="entry name" value="GroES-like_sf"/>
</dbReference>
<dbReference type="InterPro" id="IPR020843">
    <property type="entry name" value="ER"/>
</dbReference>
<name>A0A4U8VXZ1_9NOCA</name>
<evidence type="ECO:0000313" key="4">
    <source>
        <dbReference type="EMBL" id="VFA98441.1"/>
    </source>
</evidence>
<gene>
    <name evidence="4" type="primary">qorA_4</name>
    <name evidence="4" type="ORF">NCTC10797_02208</name>
</gene>
<dbReference type="EMBL" id="LR215973">
    <property type="protein sequence ID" value="VFA98441.1"/>
    <property type="molecule type" value="Genomic_DNA"/>
</dbReference>
<reference evidence="4 5" key="1">
    <citation type="submission" date="2019-02" db="EMBL/GenBank/DDBJ databases">
        <authorList>
            <consortium name="Pathogen Informatics"/>
        </authorList>
    </citation>
    <scope>NUCLEOTIDE SEQUENCE [LARGE SCALE GENOMIC DNA]</scope>
    <source>
        <strain evidence="4 5">3012STDY6756504</strain>
    </source>
</reference>
<evidence type="ECO:0000256" key="2">
    <source>
        <dbReference type="ARBA" id="ARBA00023002"/>
    </source>
</evidence>
<dbReference type="PANTHER" id="PTHR48106">
    <property type="entry name" value="QUINONE OXIDOREDUCTASE PIG3-RELATED"/>
    <property type="match status" value="1"/>
</dbReference>
<feature type="domain" description="Enoyl reductase (ER)" evidence="3">
    <location>
        <begin position="10"/>
        <end position="318"/>
    </location>
</feature>
<keyword evidence="1" id="KW-0521">NADP</keyword>
<dbReference type="PANTHER" id="PTHR48106:SF18">
    <property type="entry name" value="QUINONE OXIDOREDUCTASE PIG3"/>
    <property type="match status" value="1"/>
</dbReference>
<dbReference type="Gene3D" id="3.40.50.720">
    <property type="entry name" value="NAD(P)-binding Rossmann-like Domain"/>
    <property type="match status" value="1"/>
</dbReference>
<dbReference type="SUPFAM" id="SSF50129">
    <property type="entry name" value="GroES-like"/>
    <property type="match status" value="1"/>
</dbReference>